<name>A0AA40EJ75_9PEZI</name>
<evidence type="ECO:0000313" key="2">
    <source>
        <dbReference type="EMBL" id="KAK0740336.1"/>
    </source>
</evidence>
<dbReference type="Proteomes" id="UP001172155">
    <property type="component" value="Unassembled WGS sequence"/>
</dbReference>
<organism evidence="2 3">
    <name type="scientific">Schizothecium vesticola</name>
    <dbReference type="NCBI Taxonomy" id="314040"/>
    <lineage>
        <taxon>Eukaryota</taxon>
        <taxon>Fungi</taxon>
        <taxon>Dikarya</taxon>
        <taxon>Ascomycota</taxon>
        <taxon>Pezizomycotina</taxon>
        <taxon>Sordariomycetes</taxon>
        <taxon>Sordariomycetidae</taxon>
        <taxon>Sordariales</taxon>
        <taxon>Schizotheciaceae</taxon>
        <taxon>Schizothecium</taxon>
    </lineage>
</organism>
<sequence length="415" mass="45364">MSKDLEARRDAFKQQSKLLVNLPEKNKDDVFANQNLHKPSTIDVASDDVNWYSIDKQRPGHAPGYIAKVAAADPDAVAALAATLTILANGNNSNIVLAWFEFPGKISGASQSKKTKLSNDRDVSQSQEPRLSVDGEASRFKKLRLSHSVNASLPPPADVHSHLGQERCANCQNAGHTLAQCPKAPYKIGNTGGCPLRNTKLHSLDNCDRYAGRDLPSLRDDEVLALYKVQVLGRPKMSAIGSERFFWLDCVAEAAKRKLIGKDLNRPAGLDLPWTHEYTRKVAALESNDPQLKGNPTPSELCSTKHPVQFWGLLPADLFWAKKTVGAVTADHAQGKLEHLRWAPRTKSKLKAVTGGPLGSSVPPRGGNPVTLTEKGPDLTENDKRSIKIDLRLELWTSGLLNLNGTIFLSEEVMA</sequence>
<evidence type="ECO:0000313" key="3">
    <source>
        <dbReference type="Proteomes" id="UP001172155"/>
    </source>
</evidence>
<dbReference type="EMBL" id="JAUKUD010000006">
    <property type="protein sequence ID" value="KAK0740336.1"/>
    <property type="molecule type" value="Genomic_DNA"/>
</dbReference>
<feature type="region of interest" description="Disordered" evidence="1">
    <location>
        <begin position="110"/>
        <end position="135"/>
    </location>
</feature>
<keyword evidence="3" id="KW-1185">Reference proteome</keyword>
<gene>
    <name evidence="2" type="ORF">B0T18DRAFT_448997</name>
</gene>
<proteinExistence type="predicted"/>
<protein>
    <submittedName>
        <fullName evidence="2">Uncharacterized protein</fullName>
    </submittedName>
</protein>
<comment type="caution">
    <text evidence="2">The sequence shown here is derived from an EMBL/GenBank/DDBJ whole genome shotgun (WGS) entry which is preliminary data.</text>
</comment>
<dbReference type="AlphaFoldDB" id="A0AA40EJ75"/>
<feature type="region of interest" description="Disordered" evidence="1">
    <location>
        <begin position="352"/>
        <end position="379"/>
    </location>
</feature>
<evidence type="ECO:0000256" key="1">
    <source>
        <dbReference type="SAM" id="MobiDB-lite"/>
    </source>
</evidence>
<accession>A0AA40EJ75</accession>
<reference evidence="2" key="1">
    <citation type="submission" date="2023-06" db="EMBL/GenBank/DDBJ databases">
        <title>Genome-scale phylogeny and comparative genomics of the fungal order Sordariales.</title>
        <authorList>
            <consortium name="Lawrence Berkeley National Laboratory"/>
            <person name="Hensen N."/>
            <person name="Bonometti L."/>
            <person name="Westerberg I."/>
            <person name="Brannstrom I.O."/>
            <person name="Guillou S."/>
            <person name="Cros-Aarteil S."/>
            <person name="Calhoun S."/>
            <person name="Haridas S."/>
            <person name="Kuo A."/>
            <person name="Mondo S."/>
            <person name="Pangilinan J."/>
            <person name="Riley R."/>
            <person name="LaButti K."/>
            <person name="Andreopoulos B."/>
            <person name="Lipzen A."/>
            <person name="Chen C."/>
            <person name="Yanf M."/>
            <person name="Daum C."/>
            <person name="Ng V."/>
            <person name="Clum A."/>
            <person name="Steindorff A."/>
            <person name="Ohm R."/>
            <person name="Martin F."/>
            <person name="Silar P."/>
            <person name="Natvig D."/>
            <person name="Lalanne C."/>
            <person name="Gautier V."/>
            <person name="Ament-velasquez S.L."/>
            <person name="Kruys A."/>
            <person name="Hutchinson M.I."/>
            <person name="Powell A.J."/>
            <person name="Barry K."/>
            <person name="Miller A.N."/>
            <person name="Grigoriev I.V."/>
            <person name="Debuchy R."/>
            <person name="Gladieux P."/>
            <person name="Thoren M.H."/>
            <person name="Johannesson H."/>
        </authorList>
    </citation>
    <scope>NUCLEOTIDE SEQUENCE</scope>
    <source>
        <strain evidence="2">SMH3187-1</strain>
    </source>
</reference>